<gene>
    <name evidence="6" type="ORF">ACFOGP_15660</name>
</gene>
<dbReference type="Proteomes" id="UP001595632">
    <property type="component" value="Unassembled WGS sequence"/>
</dbReference>
<evidence type="ECO:0000256" key="1">
    <source>
        <dbReference type="ARBA" id="ARBA00010062"/>
    </source>
</evidence>
<accession>A0ABV7GWK9</accession>
<keyword evidence="2 4" id="KW-0732">Signal</keyword>
<protein>
    <submittedName>
        <fullName evidence="6">ABC transporter substrate-binding protein</fullName>
    </submittedName>
</protein>
<dbReference type="InterPro" id="IPR051010">
    <property type="entry name" value="BCAA_transport"/>
</dbReference>
<dbReference type="InterPro" id="IPR028081">
    <property type="entry name" value="Leu-bd"/>
</dbReference>
<evidence type="ECO:0000256" key="2">
    <source>
        <dbReference type="ARBA" id="ARBA00022729"/>
    </source>
</evidence>
<dbReference type="Pfam" id="PF13458">
    <property type="entry name" value="Peripla_BP_6"/>
    <property type="match status" value="1"/>
</dbReference>
<dbReference type="InterPro" id="IPR028082">
    <property type="entry name" value="Peripla_BP_I"/>
</dbReference>
<sequence>MKKTTSTLAAAALAVSGGAFATSAAAQDSDCSYPIGAVLSLSGSMAAIGGAIGDAGQLAVDHMNEAGGLLGCTAEYRLRDDQGQPNVGIDAAMSLVSVEGAEVLLGAIQSGITMPVLTSVAVPEEVTQISCCSSAPNFTELAAAGDTNGFWFRTLPTVRPQGYVMADIARESGYENVAIIYVNSDYGVAMTEAFNEAFTAAGGTITNMVAYNQEQASYRAEVSTALQGEPDALFLVAFPADGATAMREWLSFGGTQNLLLSNALRASEFVEAVGAEYLTNAVGIDNAQFDGPSVDAFNASWEEKYGSAPEGPGLHTMYDAAAVALLAAQKAGVYEGPAIRDAVREITGGDGEVINPGPEGFARAIDVLAEGGDITYVGATGPIEFDEYGDVSGPYLIWGISEEGELTEVDTWNVERVNELMAGQ</sequence>
<proteinExistence type="inferred from homology"/>
<dbReference type="Gene3D" id="3.40.50.2300">
    <property type="match status" value="2"/>
</dbReference>
<dbReference type="RefSeq" id="WP_275631417.1">
    <property type="nucleotide sequence ID" value="NZ_JARGYD010000001.1"/>
</dbReference>
<dbReference type="CDD" id="cd06346">
    <property type="entry name" value="PBP1_ABC_ligand_binding-like"/>
    <property type="match status" value="1"/>
</dbReference>
<evidence type="ECO:0000256" key="3">
    <source>
        <dbReference type="ARBA" id="ARBA00022970"/>
    </source>
</evidence>
<comment type="similarity">
    <text evidence="1">Belongs to the leucine-binding protein family.</text>
</comment>
<feature type="chain" id="PRO_5045926721" evidence="4">
    <location>
        <begin position="22"/>
        <end position="424"/>
    </location>
</feature>
<evidence type="ECO:0000256" key="4">
    <source>
        <dbReference type="SAM" id="SignalP"/>
    </source>
</evidence>
<reference evidence="7" key="1">
    <citation type="journal article" date="2019" name="Int. J. Syst. Evol. Microbiol.">
        <title>The Global Catalogue of Microorganisms (GCM) 10K type strain sequencing project: providing services to taxonomists for standard genome sequencing and annotation.</title>
        <authorList>
            <consortium name="The Broad Institute Genomics Platform"/>
            <consortium name="The Broad Institute Genome Sequencing Center for Infectious Disease"/>
            <person name="Wu L."/>
            <person name="Ma J."/>
        </authorList>
    </citation>
    <scope>NUCLEOTIDE SEQUENCE [LARGE SCALE GENOMIC DNA]</scope>
    <source>
        <strain evidence="7">KCTC 52366</strain>
    </source>
</reference>
<dbReference type="SUPFAM" id="SSF53822">
    <property type="entry name" value="Periplasmic binding protein-like I"/>
    <property type="match status" value="1"/>
</dbReference>
<feature type="signal peptide" evidence="4">
    <location>
        <begin position="1"/>
        <end position="21"/>
    </location>
</feature>
<comment type="caution">
    <text evidence="6">The sequence shown here is derived from an EMBL/GenBank/DDBJ whole genome shotgun (WGS) entry which is preliminary data.</text>
</comment>
<evidence type="ECO:0000313" key="7">
    <source>
        <dbReference type="Proteomes" id="UP001595632"/>
    </source>
</evidence>
<feature type="domain" description="Leucine-binding protein" evidence="5">
    <location>
        <begin position="34"/>
        <end position="350"/>
    </location>
</feature>
<name>A0ABV7GWK9_9RHOB</name>
<keyword evidence="3" id="KW-0813">Transport</keyword>
<dbReference type="PANTHER" id="PTHR30483:SF6">
    <property type="entry name" value="PERIPLASMIC BINDING PROTEIN OF ABC TRANSPORTER FOR NATURAL AMINO ACIDS"/>
    <property type="match status" value="1"/>
</dbReference>
<dbReference type="EMBL" id="JBHRTB010000010">
    <property type="protein sequence ID" value="MFC3144157.1"/>
    <property type="molecule type" value="Genomic_DNA"/>
</dbReference>
<evidence type="ECO:0000259" key="5">
    <source>
        <dbReference type="Pfam" id="PF13458"/>
    </source>
</evidence>
<organism evidence="6 7">
    <name type="scientific">Psychromarinibacter halotolerans</name>
    <dbReference type="NCBI Taxonomy" id="1775175"/>
    <lineage>
        <taxon>Bacteria</taxon>
        <taxon>Pseudomonadati</taxon>
        <taxon>Pseudomonadota</taxon>
        <taxon>Alphaproteobacteria</taxon>
        <taxon>Rhodobacterales</taxon>
        <taxon>Paracoccaceae</taxon>
        <taxon>Psychromarinibacter</taxon>
    </lineage>
</organism>
<keyword evidence="7" id="KW-1185">Reference proteome</keyword>
<keyword evidence="3" id="KW-0029">Amino-acid transport</keyword>
<evidence type="ECO:0000313" key="6">
    <source>
        <dbReference type="EMBL" id="MFC3144157.1"/>
    </source>
</evidence>
<dbReference type="PANTHER" id="PTHR30483">
    <property type="entry name" value="LEUCINE-SPECIFIC-BINDING PROTEIN"/>
    <property type="match status" value="1"/>
</dbReference>